<proteinExistence type="predicted"/>
<dbReference type="AlphaFoldDB" id="A0A0L1JKS8"/>
<dbReference type="PIRSF" id="PIRSF002070">
    <property type="entry name" value="SSB"/>
    <property type="match status" value="1"/>
</dbReference>
<dbReference type="GO" id="GO:0003697">
    <property type="term" value="F:single-stranded DNA binding"/>
    <property type="evidence" value="ECO:0007669"/>
    <property type="project" value="InterPro"/>
</dbReference>
<dbReference type="InterPro" id="IPR012340">
    <property type="entry name" value="NA-bd_OB-fold"/>
</dbReference>
<dbReference type="InterPro" id="IPR011344">
    <property type="entry name" value="ssDNA-bd"/>
</dbReference>
<dbReference type="EMBL" id="AQQZ01000019">
    <property type="protein sequence ID" value="KNG91998.1"/>
    <property type="molecule type" value="Genomic_DNA"/>
</dbReference>
<protein>
    <recommendedName>
        <fullName evidence="3">Single-stranded DNA-binding protein</fullName>
    </recommendedName>
</protein>
<dbReference type="Proteomes" id="UP000036938">
    <property type="component" value="Unassembled WGS sequence"/>
</dbReference>
<accession>A0A0L1JKS8</accession>
<dbReference type="Gene3D" id="2.40.50.140">
    <property type="entry name" value="Nucleic acid-binding proteins"/>
    <property type="match status" value="1"/>
</dbReference>
<dbReference type="GO" id="GO:0006310">
    <property type="term" value="P:DNA recombination"/>
    <property type="evidence" value="ECO:0007669"/>
    <property type="project" value="UniProtKB-KW"/>
</dbReference>
<name>A0A0L1JKS8_9RHOB</name>
<keyword evidence="1 3" id="KW-0238">DNA-binding</keyword>
<keyword evidence="2" id="KW-0233">DNA recombination</keyword>
<dbReference type="STRING" id="1317121.ATO11_19625"/>
<evidence type="ECO:0000313" key="4">
    <source>
        <dbReference type="EMBL" id="KNG91998.1"/>
    </source>
</evidence>
<dbReference type="CDD" id="cd04496">
    <property type="entry name" value="SSB_OBF"/>
    <property type="match status" value="1"/>
</dbReference>
<comment type="caution">
    <text evidence="4">The sequence shown here is derived from an EMBL/GenBank/DDBJ whole genome shotgun (WGS) entry which is preliminary data.</text>
</comment>
<dbReference type="InterPro" id="IPR000424">
    <property type="entry name" value="Primosome_PriB/ssb"/>
</dbReference>
<evidence type="ECO:0000256" key="2">
    <source>
        <dbReference type="ARBA" id="ARBA00023172"/>
    </source>
</evidence>
<evidence type="ECO:0000313" key="5">
    <source>
        <dbReference type="Proteomes" id="UP000036938"/>
    </source>
</evidence>
<dbReference type="GO" id="GO:0006260">
    <property type="term" value="P:DNA replication"/>
    <property type="evidence" value="ECO:0007669"/>
    <property type="project" value="InterPro"/>
</dbReference>
<dbReference type="Pfam" id="PF00436">
    <property type="entry name" value="SSB"/>
    <property type="match status" value="1"/>
</dbReference>
<reference evidence="4 5" key="1">
    <citation type="journal article" date="2015" name="Int. J. Syst. Evol. Microbiol.">
        <title>Aestuariivita atlantica sp. nov., isolated from deep sea sediment of the Atlantic Ocean.</title>
        <authorList>
            <person name="Li G."/>
            <person name="Lai Q."/>
            <person name="Du Y."/>
            <person name="Liu X."/>
            <person name="Sun F."/>
            <person name="Shao Z."/>
        </authorList>
    </citation>
    <scope>NUCLEOTIDE SEQUENCE [LARGE SCALE GENOMIC DNA]</scope>
    <source>
        <strain evidence="4 5">22II-S11-z3</strain>
    </source>
</reference>
<evidence type="ECO:0000256" key="1">
    <source>
        <dbReference type="ARBA" id="ARBA00023125"/>
    </source>
</evidence>
<evidence type="ECO:0000256" key="3">
    <source>
        <dbReference type="PIRNR" id="PIRNR002070"/>
    </source>
</evidence>
<dbReference type="SUPFAM" id="SSF50249">
    <property type="entry name" value="Nucleic acid-binding proteins"/>
    <property type="match status" value="1"/>
</dbReference>
<dbReference type="OrthoDB" id="7581348at2"/>
<dbReference type="RefSeq" id="WP_050532606.1">
    <property type="nucleotide sequence ID" value="NZ_AQQZ01000019.1"/>
</dbReference>
<dbReference type="PROSITE" id="PS50935">
    <property type="entry name" value="SSB"/>
    <property type="match status" value="1"/>
</dbReference>
<organism evidence="4 5">
    <name type="scientific">Pseudaestuariivita atlantica</name>
    <dbReference type="NCBI Taxonomy" id="1317121"/>
    <lineage>
        <taxon>Bacteria</taxon>
        <taxon>Pseudomonadati</taxon>
        <taxon>Pseudomonadota</taxon>
        <taxon>Alphaproteobacteria</taxon>
        <taxon>Rhodobacterales</taxon>
        <taxon>Paracoccaceae</taxon>
        <taxon>Pseudaestuariivita</taxon>
    </lineage>
</organism>
<gene>
    <name evidence="4" type="ORF">ATO11_19625</name>
</gene>
<keyword evidence="5" id="KW-1185">Reference proteome</keyword>
<sequence>MRTFAEFQILGRVGKVKEVGKTVRITIAAEYGRKDDRGDFQANPYWNEITIFNPNVMKWALENVAPGDLVNARGTLRQSQWENQDGGTEYGVTMAAEDFDNLTLAVKKSMERAAA</sequence>